<evidence type="ECO:0000313" key="6">
    <source>
        <dbReference type="EMBL" id="GIF56068.1"/>
    </source>
</evidence>
<dbReference type="PROSITE" id="PS50977">
    <property type="entry name" value="HTH_TETR_2"/>
    <property type="match status" value="1"/>
</dbReference>
<dbReference type="Gene3D" id="1.10.357.10">
    <property type="entry name" value="Tetracycline Repressor, domain 2"/>
    <property type="match status" value="1"/>
</dbReference>
<name>A0ABQ4BZV7_9ACTN</name>
<dbReference type="EMBL" id="BONC01000011">
    <property type="protein sequence ID" value="GIF56068.1"/>
    <property type="molecule type" value="Genomic_DNA"/>
</dbReference>
<dbReference type="SUPFAM" id="SSF46689">
    <property type="entry name" value="Homeodomain-like"/>
    <property type="match status" value="1"/>
</dbReference>
<dbReference type="RefSeq" id="WP_203701857.1">
    <property type="nucleotide sequence ID" value="NZ_BAAALU010000008.1"/>
</dbReference>
<dbReference type="Proteomes" id="UP000624325">
    <property type="component" value="Unassembled WGS sequence"/>
</dbReference>
<accession>A0ABQ4BZV7</accession>
<sequence>MASGEAREEAILAATLELLAEVGYDRIRMDAVAVRARASKATIYRRWPGKAELVVTAIQRRAGQSATEEPDPGNLRDDLLGRMRAMRASLTGQDAGLLLGLLTAMHHDDELAGVVRARMIDDKRRAFDPAIDRAVARGELPSGVDRALLAEVGSAMLFSRAFVTGEPLDDTFLTDLVDGVLLPLLHARAVTA</sequence>
<keyword evidence="7" id="KW-1185">Reference proteome</keyword>
<dbReference type="PANTHER" id="PTHR30055">
    <property type="entry name" value="HTH-TYPE TRANSCRIPTIONAL REGULATOR RUTR"/>
    <property type="match status" value="1"/>
</dbReference>
<evidence type="ECO:0000313" key="7">
    <source>
        <dbReference type="Proteomes" id="UP000624325"/>
    </source>
</evidence>
<evidence type="ECO:0000256" key="1">
    <source>
        <dbReference type="ARBA" id="ARBA00023015"/>
    </source>
</evidence>
<keyword evidence="2 4" id="KW-0238">DNA-binding</keyword>
<evidence type="ECO:0000256" key="3">
    <source>
        <dbReference type="ARBA" id="ARBA00023163"/>
    </source>
</evidence>
<dbReference type="PANTHER" id="PTHR30055:SF149">
    <property type="entry name" value="TETR-FAMILY TRANSCRIPTIONAL REGULATOR"/>
    <property type="match status" value="1"/>
</dbReference>
<dbReference type="InterPro" id="IPR036271">
    <property type="entry name" value="Tet_transcr_reg_TetR-rel_C_sf"/>
</dbReference>
<dbReference type="Pfam" id="PF16859">
    <property type="entry name" value="TetR_C_11"/>
    <property type="match status" value="1"/>
</dbReference>
<protein>
    <submittedName>
        <fullName evidence="6">Regulatory protein, TetR family</fullName>
    </submittedName>
</protein>
<dbReference type="InterPro" id="IPR011075">
    <property type="entry name" value="TetR_C"/>
</dbReference>
<reference evidence="6 7" key="1">
    <citation type="submission" date="2021-01" db="EMBL/GenBank/DDBJ databases">
        <title>Whole genome shotgun sequence of Asanoa iriomotensis NBRC 100142.</title>
        <authorList>
            <person name="Komaki H."/>
            <person name="Tamura T."/>
        </authorList>
    </citation>
    <scope>NUCLEOTIDE SEQUENCE [LARGE SCALE GENOMIC DNA]</scope>
    <source>
        <strain evidence="6 7">NBRC 100142</strain>
    </source>
</reference>
<feature type="DNA-binding region" description="H-T-H motif" evidence="4">
    <location>
        <begin position="28"/>
        <end position="47"/>
    </location>
</feature>
<proteinExistence type="predicted"/>
<dbReference type="InterPro" id="IPR050109">
    <property type="entry name" value="HTH-type_TetR-like_transc_reg"/>
</dbReference>
<dbReference type="SUPFAM" id="SSF48498">
    <property type="entry name" value="Tetracyclin repressor-like, C-terminal domain"/>
    <property type="match status" value="1"/>
</dbReference>
<dbReference type="PRINTS" id="PR00455">
    <property type="entry name" value="HTHTETR"/>
</dbReference>
<evidence type="ECO:0000256" key="2">
    <source>
        <dbReference type="ARBA" id="ARBA00023125"/>
    </source>
</evidence>
<dbReference type="InterPro" id="IPR009057">
    <property type="entry name" value="Homeodomain-like_sf"/>
</dbReference>
<evidence type="ECO:0000259" key="5">
    <source>
        <dbReference type="PROSITE" id="PS50977"/>
    </source>
</evidence>
<comment type="caution">
    <text evidence="6">The sequence shown here is derived from an EMBL/GenBank/DDBJ whole genome shotgun (WGS) entry which is preliminary data.</text>
</comment>
<dbReference type="Gene3D" id="1.10.10.60">
    <property type="entry name" value="Homeodomain-like"/>
    <property type="match status" value="1"/>
</dbReference>
<keyword evidence="3" id="KW-0804">Transcription</keyword>
<organism evidence="6 7">
    <name type="scientific">Asanoa iriomotensis</name>
    <dbReference type="NCBI Taxonomy" id="234613"/>
    <lineage>
        <taxon>Bacteria</taxon>
        <taxon>Bacillati</taxon>
        <taxon>Actinomycetota</taxon>
        <taxon>Actinomycetes</taxon>
        <taxon>Micromonosporales</taxon>
        <taxon>Micromonosporaceae</taxon>
        <taxon>Asanoa</taxon>
    </lineage>
</organism>
<keyword evidence="1" id="KW-0805">Transcription regulation</keyword>
<dbReference type="Pfam" id="PF00440">
    <property type="entry name" value="TetR_N"/>
    <property type="match status" value="1"/>
</dbReference>
<evidence type="ECO:0000256" key="4">
    <source>
        <dbReference type="PROSITE-ProRule" id="PRU00335"/>
    </source>
</evidence>
<gene>
    <name evidence="6" type="ORF">Air01nite_21630</name>
</gene>
<dbReference type="InterPro" id="IPR001647">
    <property type="entry name" value="HTH_TetR"/>
</dbReference>
<feature type="domain" description="HTH tetR-type" evidence="5">
    <location>
        <begin position="5"/>
        <end position="65"/>
    </location>
</feature>